<dbReference type="PRINTS" id="PR00783">
    <property type="entry name" value="MINTRINSICP"/>
</dbReference>
<keyword evidence="5 9" id="KW-1133">Transmembrane helix</keyword>
<evidence type="ECO:0000256" key="6">
    <source>
        <dbReference type="ARBA" id="ARBA00023136"/>
    </source>
</evidence>
<keyword evidence="3 7" id="KW-0813">Transport</keyword>
<evidence type="ECO:0000256" key="8">
    <source>
        <dbReference type="SAM" id="MobiDB-lite"/>
    </source>
</evidence>
<dbReference type="GO" id="GO:0005886">
    <property type="term" value="C:plasma membrane"/>
    <property type="evidence" value="ECO:0007669"/>
    <property type="project" value="TreeGrafter"/>
</dbReference>
<dbReference type="CDD" id="cd00333">
    <property type="entry name" value="MIP"/>
    <property type="match status" value="1"/>
</dbReference>
<evidence type="ECO:0000256" key="2">
    <source>
        <dbReference type="ARBA" id="ARBA00006175"/>
    </source>
</evidence>
<evidence type="ECO:0000256" key="4">
    <source>
        <dbReference type="ARBA" id="ARBA00022692"/>
    </source>
</evidence>
<dbReference type="PANTHER" id="PTHR43829">
    <property type="entry name" value="AQUAPORIN OR AQUAGLYCEROPORIN RELATED"/>
    <property type="match status" value="1"/>
</dbReference>
<evidence type="ECO:0000313" key="11">
    <source>
        <dbReference type="Proteomes" id="UP001151516"/>
    </source>
</evidence>
<feature type="transmembrane region" description="Helical" evidence="9">
    <location>
        <begin position="106"/>
        <end position="127"/>
    </location>
</feature>
<dbReference type="GO" id="GO:0015250">
    <property type="term" value="F:water channel activity"/>
    <property type="evidence" value="ECO:0007669"/>
    <property type="project" value="TreeGrafter"/>
</dbReference>
<dbReference type="OrthoDB" id="3222at2759"/>
<dbReference type="SUPFAM" id="SSF81338">
    <property type="entry name" value="Aquaporin-like"/>
    <property type="match status" value="1"/>
</dbReference>
<keyword evidence="11" id="KW-1185">Reference proteome</keyword>
<dbReference type="AlphaFoldDB" id="A0A9W8GQF8"/>
<dbReference type="PROSITE" id="PS00221">
    <property type="entry name" value="MIP"/>
    <property type="match status" value="1"/>
</dbReference>
<dbReference type="InterPro" id="IPR022357">
    <property type="entry name" value="MIP_CS"/>
</dbReference>
<dbReference type="GO" id="GO:0015254">
    <property type="term" value="F:glycerol channel activity"/>
    <property type="evidence" value="ECO:0007669"/>
    <property type="project" value="TreeGrafter"/>
</dbReference>
<dbReference type="InterPro" id="IPR023271">
    <property type="entry name" value="Aquaporin-like"/>
</dbReference>
<keyword evidence="6 9" id="KW-0472">Membrane</keyword>
<feature type="transmembrane region" description="Helical" evidence="9">
    <location>
        <begin position="243"/>
        <end position="266"/>
    </location>
</feature>
<proteinExistence type="inferred from homology"/>
<organism evidence="10 11">
    <name type="scientific">Coemansia spiralis</name>
    <dbReference type="NCBI Taxonomy" id="417178"/>
    <lineage>
        <taxon>Eukaryota</taxon>
        <taxon>Fungi</taxon>
        <taxon>Fungi incertae sedis</taxon>
        <taxon>Zoopagomycota</taxon>
        <taxon>Kickxellomycotina</taxon>
        <taxon>Kickxellomycetes</taxon>
        <taxon>Kickxellales</taxon>
        <taxon>Kickxellaceae</taxon>
        <taxon>Coemansia</taxon>
    </lineage>
</organism>
<dbReference type="Pfam" id="PF00230">
    <property type="entry name" value="MIP"/>
    <property type="match status" value="1"/>
</dbReference>
<feature type="transmembrane region" description="Helical" evidence="9">
    <location>
        <begin position="77"/>
        <end position="100"/>
    </location>
</feature>
<evidence type="ECO:0000256" key="9">
    <source>
        <dbReference type="SAM" id="Phobius"/>
    </source>
</evidence>
<evidence type="ECO:0000256" key="1">
    <source>
        <dbReference type="ARBA" id="ARBA00004141"/>
    </source>
</evidence>
<dbReference type="PANTHER" id="PTHR43829:SF9">
    <property type="entry name" value="AQUAPORIN-9"/>
    <property type="match status" value="1"/>
</dbReference>
<comment type="subcellular location">
    <subcellularLocation>
        <location evidence="1">Membrane</location>
        <topology evidence="1">Multi-pass membrane protein</topology>
    </subcellularLocation>
</comment>
<comment type="similarity">
    <text evidence="2 7">Belongs to the MIP/aquaporin (TC 1.A.8) family.</text>
</comment>
<dbReference type="EMBL" id="JANBTX010000022">
    <property type="protein sequence ID" value="KAJ2689631.1"/>
    <property type="molecule type" value="Genomic_DNA"/>
</dbReference>
<feature type="transmembrane region" description="Helical" evidence="9">
    <location>
        <begin position="157"/>
        <end position="176"/>
    </location>
</feature>
<comment type="caution">
    <text evidence="10">The sequence shown here is derived from an EMBL/GenBank/DDBJ whole genome shotgun (WGS) entry which is preliminary data.</text>
</comment>
<feature type="transmembrane region" description="Helical" evidence="9">
    <location>
        <begin position="211"/>
        <end position="231"/>
    </location>
</feature>
<keyword evidence="4 7" id="KW-0812">Transmembrane</keyword>
<feature type="transmembrane region" description="Helical" evidence="9">
    <location>
        <begin position="294"/>
        <end position="317"/>
    </location>
</feature>
<dbReference type="Gene3D" id="1.20.1080.10">
    <property type="entry name" value="Glycerol uptake facilitator protein"/>
    <property type="match status" value="1"/>
</dbReference>
<evidence type="ECO:0000256" key="3">
    <source>
        <dbReference type="ARBA" id="ARBA00022448"/>
    </source>
</evidence>
<evidence type="ECO:0000313" key="10">
    <source>
        <dbReference type="EMBL" id="KAJ2689631.1"/>
    </source>
</evidence>
<sequence>MSSAEPHGRADQYYATSERPDGNARYHEHPKVVMLPEHEIAIPQAADYELPELLALHPMYDPTNWPLYNLRYRFRDYFAEFWGTFILIFFGDGVVATVTFNTTNAASSYLAITFGWGIGLAMALYCCMGISGGHLNPAVTFSNALFGKFSWRKVPGYMFAQFLGAFAAAATLYGIFKDQFDVFDGGNRQLMGPQGTGGIWCTYAKPGNGKFFSAFSEIVNTAILLFIIFSIGDDRLTPAKHHLPIAIGLLVFAIGTCTGWVTGYAINPARDFGPRVFSTILYGSDPFTFGGHYFWVPLTMPFVGACLGIFVYQFFILPEPKPKKD</sequence>
<reference evidence="10" key="1">
    <citation type="submission" date="2022-07" db="EMBL/GenBank/DDBJ databases">
        <title>Phylogenomic reconstructions and comparative analyses of Kickxellomycotina fungi.</title>
        <authorList>
            <person name="Reynolds N.K."/>
            <person name="Stajich J.E."/>
            <person name="Barry K."/>
            <person name="Grigoriev I.V."/>
            <person name="Crous P."/>
            <person name="Smith M.E."/>
        </authorList>
    </citation>
    <scope>NUCLEOTIDE SEQUENCE</scope>
    <source>
        <strain evidence="10">CBS 109367</strain>
    </source>
</reference>
<feature type="region of interest" description="Disordered" evidence="8">
    <location>
        <begin position="1"/>
        <end position="25"/>
    </location>
</feature>
<evidence type="ECO:0000256" key="5">
    <source>
        <dbReference type="ARBA" id="ARBA00022989"/>
    </source>
</evidence>
<evidence type="ECO:0000256" key="7">
    <source>
        <dbReference type="RuleBase" id="RU000477"/>
    </source>
</evidence>
<dbReference type="InterPro" id="IPR000425">
    <property type="entry name" value="MIP"/>
</dbReference>
<dbReference type="InterPro" id="IPR050363">
    <property type="entry name" value="MIP/Aquaporin"/>
</dbReference>
<name>A0A9W8GQF8_9FUNG</name>
<dbReference type="NCBIfam" id="TIGR00861">
    <property type="entry name" value="MIP"/>
    <property type="match status" value="1"/>
</dbReference>
<feature type="compositionally biased region" description="Basic and acidic residues" evidence="8">
    <location>
        <begin position="1"/>
        <end position="10"/>
    </location>
</feature>
<accession>A0A9W8GQF8</accession>
<dbReference type="Proteomes" id="UP001151516">
    <property type="component" value="Unassembled WGS sequence"/>
</dbReference>
<gene>
    <name evidence="10" type="primary">AQP1</name>
    <name evidence="10" type="ORF">IWW39_001337</name>
</gene>
<protein>
    <submittedName>
        <fullName evidence="10">Aquaporin-like protein</fullName>
    </submittedName>
</protein>